<feature type="compositionally biased region" description="Basic and acidic residues" evidence="1">
    <location>
        <begin position="379"/>
        <end position="394"/>
    </location>
</feature>
<name>A0A9P6D121_PLEER</name>
<keyword evidence="4" id="KW-1185">Reference proteome</keyword>
<evidence type="ECO:0000313" key="3">
    <source>
        <dbReference type="EMBL" id="KAF9488286.1"/>
    </source>
</evidence>
<protein>
    <recommendedName>
        <fullName evidence="2">BTB domain-containing protein</fullName>
    </recommendedName>
</protein>
<dbReference type="PROSITE" id="PS50097">
    <property type="entry name" value="BTB"/>
    <property type="match status" value="1"/>
</dbReference>
<dbReference type="InterPro" id="IPR011333">
    <property type="entry name" value="SKP1/BTB/POZ_sf"/>
</dbReference>
<comment type="caution">
    <text evidence="3">The sequence shown here is derived from an EMBL/GenBank/DDBJ whole genome shotgun (WGS) entry which is preliminary data.</text>
</comment>
<dbReference type="AlphaFoldDB" id="A0A9P6D121"/>
<evidence type="ECO:0000256" key="1">
    <source>
        <dbReference type="SAM" id="MobiDB-lite"/>
    </source>
</evidence>
<proteinExistence type="predicted"/>
<accession>A0A9P6D121</accession>
<dbReference type="OrthoDB" id="3218112at2759"/>
<dbReference type="Proteomes" id="UP000807025">
    <property type="component" value="Unassembled WGS sequence"/>
</dbReference>
<dbReference type="EMBL" id="MU154721">
    <property type="protein sequence ID" value="KAF9488286.1"/>
    <property type="molecule type" value="Genomic_DNA"/>
</dbReference>
<reference evidence="3" key="1">
    <citation type="submission" date="2020-11" db="EMBL/GenBank/DDBJ databases">
        <authorList>
            <consortium name="DOE Joint Genome Institute"/>
            <person name="Ahrendt S."/>
            <person name="Riley R."/>
            <person name="Andreopoulos W."/>
            <person name="Labutti K."/>
            <person name="Pangilinan J."/>
            <person name="Ruiz-Duenas F.J."/>
            <person name="Barrasa J.M."/>
            <person name="Sanchez-Garcia M."/>
            <person name="Camarero S."/>
            <person name="Miyauchi S."/>
            <person name="Serrano A."/>
            <person name="Linde D."/>
            <person name="Babiker R."/>
            <person name="Drula E."/>
            <person name="Ayuso-Fernandez I."/>
            <person name="Pacheco R."/>
            <person name="Padilla G."/>
            <person name="Ferreira P."/>
            <person name="Barriuso J."/>
            <person name="Kellner H."/>
            <person name="Castanera R."/>
            <person name="Alfaro M."/>
            <person name="Ramirez L."/>
            <person name="Pisabarro A.G."/>
            <person name="Kuo A."/>
            <person name="Tritt A."/>
            <person name="Lipzen A."/>
            <person name="He G."/>
            <person name="Yan M."/>
            <person name="Ng V."/>
            <person name="Cullen D."/>
            <person name="Martin F."/>
            <person name="Rosso M.-N."/>
            <person name="Henrissat B."/>
            <person name="Hibbett D."/>
            <person name="Martinez A.T."/>
            <person name="Grigoriev I.V."/>
        </authorList>
    </citation>
    <scope>NUCLEOTIDE SEQUENCE</scope>
    <source>
        <strain evidence="3">ATCC 90797</strain>
    </source>
</reference>
<gene>
    <name evidence="3" type="ORF">BDN71DRAFT_519296</name>
</gene>
<evidence type="ECO:0000259" key="2">
    <source>
        <dbReference type="PROSITE" id="PS50097"/>
    </source>
</evidence>
<feature type="region of interest" description="Disordered" evidence="1">
    <location>
        <begin position="1"/>
        <end position="48"/>
    </location>
</feature>
<organism evidence="3 4">
    <name type="scientific">Pleurotus eryngii</name>
    <name type="common">Boletus of the steppes</name>
    <dbReference type="NCBI Taxonomy" id="5323"/>
    <lineage>
        <taxon>Eukaryota</taxon>
        <taxon>Fungi</taxon>
        <taxon>Dikarya</taxon>
        <taxon>Basidiomycota</taxon>
        <taxon>Agaricomycotina</taxon>
        <taxon>Agaricomycetes</taxon>
        <taxon>Agaricomycetidae</taxon>
        <taxon>Agaricales</taxon>
        <taxon>Pleurotineae</taxon>
        <taxon>Pleurotaceae</taxon>
        <taxon>Pleurotus</taxon>
    </lineage>
</organism>
<dbReference type="Gene3D" id="3.30.710.10">
    <property type="entry name" value="Potassium Channel Kv1.1, Chain A"/>
    <property type="match status" value="1"/>
</dbReference>
<sequence length="410" mass="45575">MSAPPASTATKRETQGGLEASCHAPPTKKRCHSRSASPTIPPPVRRMRDKTLYFADGNFVISSAGDEGDVEEANDVDDSPEDERSKDIVIYFRVHQSLLSRDSAVFADMFTVGSAASTENMYDGVPLIEVQDKAKHLRGFLKAIYEPSFSTSSVFLPRYSSNTVTVFEGPLLLAIKYQTEVLRVRLVTHLTMDWPGKDYNAWRERKHPDEGVPNPEELLRLARMTNLSNELRTSLAVAYYALLGYATSTWLSEMLKVTDLMILITGGCKINTWLCVWIKEGTRKGIPAGPKLDLACEKCSLEEFRGRVLLDWMTECSATTSRVIEYLQKVAKKLEGHCEGICSRKCRIKVGEWLKKMAEAFYDRLEEIFLDGGNEEVDEGKAEGKTDDSDKDGVETGGGDDDAASKMVVG</sequence>
<feature type="region of interest" description="Disordered" evidence="1">
    <location>
        <begin position="375"/>
        <end position="410"/>
    </location>
</feature>
<evidence type="ECO:0000313" key="4">
    <source>
        <dbReference type="Proteomes" id="UP000807025"/>
    </source>
</evidence>
<feature type="domain" description="BTB" evidence="2">
    <location>
        <begin position="92"/>
        <end position="153"/>
    </location>
</feature>
<dbReference type="InterPro" id="IPR000210">
    <property type="entry name" value="BTB/POZ_dom"/>
</dbReference>